<name>A0ABY6D2E0_9BACT</name>
<evidence type="ECO:0000313" key="2">
    <source>
        <dbReference type="Proteomes" id="UP001062165"/>
    </source>
</evidence>
<organism evidence="1 2">
    <name type="scientific">Reichenbachiella carrageenanivorans</name>
    <dbReference type="NCBI Taxonomy" id="2979869"/>
    <lineage>
        <taxon>Bacteria</taxon>
        <taxon>Pseudomonadati</taxon>
        <taxon>Bacteroidota</taxon>
        <taxon>Cytophagia</taxon>
        <taxon>Cytophagales</taxon>
        <taxon>Reichenbachiellaceae</taxon>
        <taxon>Reichenbachiella</taxon>
    </lineage>
</organism>
<dbReference type="EMBL" id="CP106735">
    <property type="protein sequence ID" value="UXX80321.1"/>
    <property type="molecule type" value="Genomic_DNA"/>
</dbReference>
<dbReference type="Proteomes" id="UP001062165">
    <property type="component" value="Chromosome"/>
</dbReference>
<evidence type="ECO:0000313" key="1">
    <source>
        <dbReference type="EMBL" id="UXX80321.1"/>
    </source>
</evidence>
<reference evidence="1" key="1">
    <citation type="submission" date="2022-10" db="EMBL/GenBank/DDBJ databases">
        <title>Comparative genomics and taxonomic characterization of three novel marine species of genus Reichenbachiella exhibiting antioxidant and polysaccharide degradation activities.</title>
        <authorList>
            <person name="Muhammad N."/>
            <person name="Lee Y.-J."/>
            <person name="Ko J."/>
            <person name="Kim S.-G."/>
        </authorList>
    </citation>
    <scope>NUCLEOTIDE SEQUENCE</scope>
    <source>
        <strain evidence="1">Wsw4-B4</strain>
    </source>
</reference>
<sequence>MKLVYLLPFVLWACQPKQQPAPPTIVEASDTVILKIDLNQELAGSAYRKKATGYLMIANGDSAYFSPTFTESIEKGRVNLIMRLNPQQTYAEQITQLQVILPTAAQDYNFDSLSGVYLGRLVHTGDLAIAITNEYVTAFGGYGSTETSEYRKIERFLTLSKLGSDLNAIFNPYGLQVTGANVEKVFFTKMPAQAIDSVLHNTWPERILDASVWVELKQVE</sequence>
<proteinExistence type="predicted"/>
<protein>
    <submittedName>
        <fullName evidence="1">Uncharacterized protein</fullName>
    </submittedName>
</protein>
<keyword evidence="2" id="KW-1185">Reference proteome</keyword>
<accession>A0ABY6D2E0</accession>
<gene>
    <name evidence="1" type="ORF">N7E81_04310</name>
</gene>
<dbReference type="RefSeq" id="WP_263052051.1">
    <property type="nucleotide sequence ID" value="NZ_CP106735.1"/>
</dbReference>